<organism evidence="1 2">
    <name type="scientific">Arthrobacter psychrolactophilus</name>
    <dbReference type="NCBI Taxonomy" id="92442"/>
    <lineage>
        <taxon>Bacteria</taxon>
        <taxon>Bacillati</taxon>
        <taxon>Actinomycetota</taxon>
        <taxon>Actinomycetes</taxon>
        <taxon>Micrococcales</taxon>
        <taxon>Micrococcaceae</taxon>
        <taxon>Arthrobacter</taxon>
    </lineage>
</organism>
<dbReference type="EMBL" id="QJVC01000006">
    <property type="protein sequence ID" value="PYI38648.1"/>
    <property type="molecule type" value="Genomic_DNA"/>
</dbReference>
<dbReference type="Gene3D" id="3.40.50.720">
    <property type="entry name" value="NAD(P)-binding Rossmann-like Domain"/>
    <property type="match status" value="1"/>
</dbReference>
<dbReference type="SUPFAM" id="SSF51735">
    <property type="entry name" value="NAD(P)-binding Rossmann-fold domains"/>
    <property type="match status" value="1"/>
</dbReference>
<accession>A0A2V5IPY4</accession>
<dbReference type="InterPro" id="IPR036291">
    <property type="entry name" value="NAD(P)-bd_dom_sf"/>
</dbReference>
<gene>
    <name evidence="1" type="ORF">CVS30_08775</name>
</gene>
<protein>
    <submittedName>
        <fullName evidence="1">Uncharacterized protein</fullName>
    </submittedName>
</protein>
<dbReference type="AlphaFoldDB" id="A0A2V5IPY4"/>
<dbReference type="Proteomes" id="UP000247980">
    <property type="component" value="Unassembled WGS sequence"/>
</dbReference>
<reference evidence="1 2" key="1">
    <citation type="submission" date="2018-05" db="EMBL/GenBank/DDBJ databases">
        <title>Genetic diversity of glacier-inhabiting Cryobacterium bacteria in China and description of Cryobacterium mengkeensis sp. nov. and Arthrobacter glacialis sp. nov.</title>
        <authorList>
            <person name="Liu Q."/>
            <person name="Xin Y.-H."/>
        </authorList>
    </citation>
    <scope>NUCLEOTIDE SEQUENCE [LARGE SCALE GENOMIC DNA]</scope>
    <source>
        <strain evidence="1 2">B7</strain>
    </source>
</reference>
<keyword evidence="2" id="KW-1185">Reference proteome</keyword>
<sequence>MKKCGDEISSVVSEKSVVVFGTGLVGLKGVHSLFPKVAYQISVLAKEPDRLGFAEPTGASAVNFVGCQAFDSAGAGHPALVLDSLVQATSHIGVCTPKDLKNPLLRQKGGADCLQLWSCVR</sequence>
<evidence type="ECO:0000313" key="2">
    <source>
        <dbReference type="Proteomes" id="UP000247980"/>
    </source>
</evidence>
<comment type="caution">
    <text evidence="1">The sequence shown here is derived from an EMBL/GenBank/DDBJ whole genome shotgun (WGS) entry which is preliminary data.</text>
</comment>
<name>A0A2V5IPY4_9MICC</name>
<proteinExistence type="predicted"/>
<evidence type="ECO:0000313" key="1">
    <source>
        <dbReference type="EMBL" id="PYI38648.1"/>
    </source>
</evidence>